<name>A0A4R6G5F6_9BURK</name>
<proteinExistence type="inferred from homology"/>
<dbReference type="InterPro" id="IPR001584">
    <property type="entry name" value="Integrase_cat-core"/>
</dbReference>
<dbReference type="PANTHER" id="PTHR35004:SF8">
    <property type="entry name" value="TRANSPOSASE RV3428C-RELATED"/>
    <property type="match status" value="1"/>
</dbReference>
<evidence type="ECO:0000259" key="2">
    <source>
        <dbReference type="PROSITE" id="PS50994"/>
    </source>
</evidence>
<organism evidence="3 4">
    <name type="scientific">Herminiimonas fonticola</name>
    <dbReference type="NCBI Taxonomy" id="303380"/>
    <lineage>
        <taxon>Bacteria</taxon>
        <taxon>Pseudomonadati</taxon>
        <taxon>Pseudomonadota</taxon>
        <taxon>Betaproteobacteria</taxon>
        <taxon>Burkholderiales</taxon>
        <taxon>Oxalobacteraceae</taxon>
        <taxon>Herminiimonas</taxon>
    </lineage>
</organism>
<evidence type="ECO:0000313" key="3">
    <source>
        <dbReference type="EMBL" id="TDN89643.1"/>
    </source>
</evidence>
<comment type="similarity">
    <text evidence="1">Belongs to the transposase IS21/IS408/IS1162 family.</text>
</comment>
<reference evidence="3 4" key="1">
    <citation type="submission" date="2019-03" db="EMBL/GenBank/DDBJ databases">
        <title>Genomic Encyclopedia of Type Strains, Phase IV (KMG-IV): sequencing the most valuable type-strain genomes for metagenomic binning, comparative biology and taxonomic classification.</title>
        <authorList>
            <person name="Goeker M."/>
        </authorList>
    </citation>
    <scope>NUCLEOTIDE SEQUENCE [LARGE SCALE GENOMIC DNA]</scope>
    <source>
        <strain evidence="3 4">DSM 18555</strain>
    </source>
</reference>
<dbReference type="EMBL" id="SNWF01000005">
    <property type="protein sequence ID" value="TDN89643.1"/>
    <property type="molecule type" value="Genomic_DNA"/>
</dbReference>
<dbReference type="InterPro" id="IPR054353">
    <property type="entry name" value="IstA-like_C"/>
</dbReference>
<gene>
    <name evidence="3" type="ORF">EV677_1703</name>
</gene>
<dbReference type="GO" id="GO:0015074">
    <property type="term" value="P:DNA integration"/>
    <property type="evidence" value="ECO:0007669"/>
    <property type="project" value="InterPro"/>
</dbReference>
<feature type="domain" description="Integrase catalytic" evidence="2">
    <location>
        <begin position="127"/>
        <end position="326"/>
    </location>
</feature>
<comment type="caution">
    <text evidence="3">The sequence shown here is derived from an EMBL/GenBank/DDBJ whole genome shotgun (WGS) entry which is preliminary data.</text>
</comment>
<dbReference type="InterPro" id="IPR036397">
    <property type="entry name" value="RNaseH_sf"/>
</dbReference>
<accession>A0A4R6G5F6</accession>
<dbReference type="GO" id="GO:0003676">
    <property type="term" value="F:nucleic acid binding"/>
    <property type="evidence" value="ECO:0007669"/>
    <property type="project" value="InterPro"/>
</dbReference>
<dbReference type="Proteomes" id="UP000294737">
    <property type="component" value="Unassembled WGS sequence"/>
</dbReference>
<dbReference type="PROSITE" id="PS50994">
    <property type="entry name" value="INTEGRASE"/>
    <property type="match status" value="1"/>
</dbReference>
<dbReference type="Pfam" id="PF00665">
    <property type="entry name" value="rve"/>
    <property type="match status" value="1"/>
</dbReference>
<dbReference type="RefSeq" id="WP_162845883.1">
    <property type="nucleotide sequence ID" value="NZ_PTLZ01000005.1"/>
</dbReference>
<keyword evidence="4" id="KW-1185">Reference proteome</keyword>
<sequence>MRKIRDVLVCIFTKELSNRETSRYTGVNRETVSDFRHRFVNAQLPWPLPDEIDDDLLEEKLYPPVKAFNHTITSDIDFAAVHLALGQKGASLAILHQEWIDASPPEEHFGYSQYCRRYNAFRKSLQISMRQTAVYGEVVYVDYSGATLSVTDSQTGELKKVQIFVGVLGGSNYTFCEATWSQKSRDWIASHARMFEFFGGVPRIVVPDNLKSAVTKADRVAPVINESYNVMCRYYGIHPFPARPREPRDKSKAEAGVLLAQRWILFSLRNRKFFSLDEMNQAISPLLEKLNRKTFQKLPGSRFSRWLELEQPALSPLPAERYAFSDWGKVRAANDYHVCVERHFYSVPYQLKGRELEYCLSSHSLDLFSKGKCIATHTRNFEPDGSTTLSQHQHPTHKAVLQWSEPEALQWATEIGPNTVLLLQAQLSKIKGYLFGYRITQAMKVLLANYGKSRLEEGCAYAFKNNITGTPELRNLLSKNLDRLLGQEHTEVSKEIVHSNIRGADYYNELLQTDKETES</sequence>
<protein>
    <submittedName>
        <fullName evidence="3">Transposase</fullName>
    </submittedName>
</protein>
<evidence type="ECO:0000313" key="4">
    <source>
        <dbReference type="Proteomes" id="UP000294737"/>
    </source>
</evidence>
<dbReference type="AlphaFoldDB" id="A0A4R6G5F6"/>
<evidence type="ECO:0000256" key="1">
    <source>
        <dbReference type="ARBA" id="ARBA00009277"/>
    </source>
</evidence>
<dbReference type="NCBIfam" id="NF033546">
    <property type="entry name" value="transpos_IS21"/>
    <property type="match status" value="1"/>
</dbReference>
<dbReference type="PANTHER" id="PTHR35004">
    <property type="entry name" value="TRANSPOSASE RV3428C-RELATED"/>
    <property type="match status" value="1"/>
</dbReference>
<dbReference type="Pfam" id="PF22483">
    <property type="entry name" value="Mu-transpos_C_2"/>
    <property type="match status" value="1"/>
</dbReference>
<dbReference type="Gene3D" id="3.30.420.10">
    <property type="entry name" value="Ribonuclease H-like superfamily/Ribonuclease H"/>
    <property type="match status" value="1"/>
</dbReference>